<dbReference type="Proteomes" id="UP000245626">
    <property type="component" value="Unassembled WGS sequence"/>
</dbReference>
<name>A0ACD0NTT9_9BASI</name>
<evidence type="ECO:0000313" key="2">
    <source>
        <dbReference type="Proteomes" id="UP000245626"/>
    </source>
</evidence>
<keyword evidence="2" id="KW-1185">Reference proteome</keyword>
<proteinExistence type="predicted"/>
<gene>
    <name evidence="1" type="ORF">IE53DRAFT_155393</name>
</gene>
<reference evidence="1 2" key="1">
    <citation type="journal article" date="2018" name="Mol. Biol. Evol.">
        <title>Broad Genomic Sampling Reveals a Smut Pathogenic Ancestry of the Fungal Clade Ustilaginomycotina.</title>
        <authorList>
            <person name="Kijpornyongpan T."/>
            <person name="Mondo S.J."/>
            <person name="Barry K."/>
            <person name="Sandor L."/>
            <person name="Lee J."/>
            <person name="Lipzen A."/>
            <person name="Pangilinan J."/>
            <person name="LaButti K."/>
            <person name="Hainaut M."/>
            <person name="Henrissat B."/>
            <person name="Grigoriev I.V."/>
            <person name="Spatafora J.W."/>
            <person name="Aime M.C."/>
        </authorList>
    </citation>
    <scope>NUCLEOTIDE SEQUENCE [LARGE SCALE GENOMIC DNA]</scope>
    <source>
        <strain evidence="1 2">SA 807</strain>
    </source>
</reference>
<dbReference type="EMBL" id="KZ820077">
    <property type="protein sequence ID" value="PWN49244.1"/>
    <property type="molecule type" value="Genomic_DNA"/>
</dbReference>
<sequence length="573" mass="59385">MHQIQDDDGLGADQHSSEGPLASTSSFPNLPPMPVPYEEFDFSLDLPDDLDLNDLQFLSSPDRKGGPSNPLTPGITAALLSNLGSHQDILEDTHMISRGNSRANSRRNSFSKRLASRPQSPRASTIKMDERPDSFGGSLAFGLKPPPPPDFAPPPGSSLFGGGGTDLFGEQESHHHGLKMTSRSNSQGGQNAPPGSQSLFDAQETSFLVNFLEGFEWEFDPSLPEGMPSFAAAAAERANQAAEALGLNMEPGGSMTIFSNGIAVEGLGKGKGRSGSGSASASGTGTGSSQSPNDSSSAATSPPVSGPKAKGRPPPEGQGRKKVKDAGAASILSGDGGEGGGVGEDEESDGTNVPGGKRNGQSTPTNRLTGPGKKIKVEHGDGAVEKTRMRQASSGGGGGAEERGSSGGPPGSKRELLTESEKRQNHILSEQRRRNYIREGFKELVVLLDEGRGLGARALGLSSGAGTGVEDEGLDDRTDVDSEDDCLAFGRKKPPKKAKRMLGGGRGRGKGRGRGGSAGGGAGSKSAVLFQAVDLIEWLNGKNEALREECEELEAITNITKDEPSSIATILHG</sequence>
<organism evidence="1 2">
    <name type="scientific">Violaceomyces palustris</name>
    <dbReference type="NCBI Taxonomy" id="1673888"/>
    <lineage>
        <taxon>Eukaryota</taxon>
        <taxon>Fungi</taxon>
        <taxon>Dikarya</taxon>
        <taxon>Basidiomycota</taxon>
        <taxon>Ustilaginomycotina</taxon>
        <taxon>Ustilaginomycetes</taxon>
        <taxon>Violaceomycetales</taxon>
        <taxon>Violaceomycetaceae</taxon>
        <taxon>Violaceomyces</taxon>
    </lineage>
</organism>
<accession>A0ACD0NTT9</accession>
<protein>
    <submittedName>
        <fullName evidence="1">Uncharacterized protein</fullName>
    </submittedName>
</protein>
<evidence type="ECO:0000313" key="1">
    <source>
        <dbReference type="EMBL" id="PWN49244.1"/>
    </source>
</evidence>